<protein>
    <submittedName>
        <fullName evidence="2">Uncharacterized protein</fullName>
    </submittedName>
</protein>
<dbReference type="Proteomes" id="UP001501323">
    <property type="component" value="Unassembled WGS sequence"/>
</dbReference>
<organism evidence="2 3">
    <name type="scientific">Luteimonas vadosa</name>
    <dbReference type="NCBI Taxonomy" id="1165507"/>
    <lineage>
        <taxon>Bacteria</taxon>
        <taxon>Pseudomonadati</taxon>
        <taxon>Pseudomonadota</taxon>
        <taxon>Gammaproteobacteria</taxon>
        <taxon>Lysobacterales</taxon>
        <taxon>Lysobacteraceae</taxon>
        <taxon>Luteimonas</taxon>
    </lineage>
</organism>
<evidence type="ECO:0000313" key="3">
    <source>
        <dbReference type="Proteomes" id="UP001501323"/>
    </source>
</evidence>
<comment type="caution">
    <text evidence="2">The sequence shown here is derived from an EMBL/GenBank/DDBJ whole genome shotgun (WGS) entry which is preliminary data.</text>
</comment>
<evidence type="ECO:0000256" key="1">
    <source>
        <dbReference type="SAM" id="MobiDB-lite"/>
    </source>
</evidence>
<keyword evidence="3" id="KW-1185">Reference proteome</keyword>
<sequence>MRGRRRPAWPAIRGKSVLPSDRTHEVFQGLHCTAFGRCFFVYRETAGNAGKPRDWATSASKLPSEYPDDPGQLPRIVEP</sequence>
<gene>
    <name evidence="2" type="ORF">GCM10023332_16270</name>
</gene>
<reference evidence="3" key="1">
    <citation type="journal article" date="2019" name="Int. J. Syst. Evol. Microbiol.">
        <title>The Global Catalogue of Microorganisms (GCM) 10K type strain sequencing project: providing services to taxonomists for standard genome sequencing and annotation.</title>
        <authorList>
            <consortium name="The Broad Institute Genomics Platform"/>
            <consortium name="The Broad Institute Genome Sequencing Center for Infectious Disease"/>
            <person name="Wu L."/>
            <person name="Ma J."/>
        </authorList>
    </citation>
    <scope>NUCLEOTIDE SEQUENCE [LARGE SCALE GENOMIC DNA]</scope>
    <source>
        <strain evidence="3">JCM 18392</strain>
    </source>
</reference>
<feature type="region of interest" description="Disordered" evidence="1">
    <location>
        <begin position="48"/>
        <end position="79"/>
    </location>
</feature>
<name>A0ABP9E3I9_9GAMM</name>
<accession>A0ABP9E3I9</accession>
<dbReference type="EMBL" id="BAABJY010000002">
    <property type="protein sequence ID" value="GAA4864858.1"/>
    <property type="molecule type" value="Genomic_DNA"/>
</dbReference>
<proteinExistence type="predicted"/>
<evidence type="ECO:0000313" key="2">
    <source>
        <dbReference type="EMBL" id="GAA4864858.1"/>
    </source>
</evidence>